<organism evidence="2 3">
    <name type="scientific">Neobacillus rhizophilus</name>
    <dbReference type="NCBI Taxonomy" id="2833579"/>
    <lineage>
        <taxon>Bacteria</taxon>
        <taxon>Bacillati</taxon>
        <taxon>Bacillota</taxon>
        <taxon>Bacilli</taxon>
        <taxon>Bacillales</taxon>
        <taxon>Bacillaceae</taxon>
        <taxon>Neobacillus</taxon>
    </lineage>
</organism>
<evidence type="ECO:0000313" key="3">
    <source>
        <dbReference type="Proteomes" id="UP000679749"/>
    </source>
</evidence>
<dbReference type="EMBL" id="JAGYPF010000002">
    <property type="protein sequence ID" value="MBS4213086.1"/>
    <property type="molecule type" value="Genomic_DNA"/>
</dbReference>
<feature type="domain" description="Mg chelatase-related protein C-terminal" evidence="1">
    <location>
        <begin position="9"/>
        <end position="69"/>
    </location>
</feature>
<dbReference type="Proteomes" id="UP000679749">
    <property type="component" value="Unassembled WGS sequence"/>
</dbReference>
<keyword evidence="3" id="KW-1185">Reference proteome</keyword>
<proteinExistence type="predicted"/>
<evidence type="ECO:0000259" key="1">
    <source>
        <dbReference type="Pfam" id="PF13335"/>
    </source>
</evidence>
<dbReference type="Pfam" id="PF13335">
    <property type="entry name" value="Mg_chelatase_C"/>
    <property type="match status" value="1"/>
</dbReference>
<protein>
    <recommendedName>
        <fullName evidence="1">Mg chelatase-related protein C-terminal domain-containing protein</fullName>
    </recommendedName>
</protein>
<sequence>MTNSLQPYEVLFKPSPLTGEQQRTLNDLLNKKGLSNRAQIKIIRLARTISDLERSHRITDQSILVAIHLNSGTLQR</sequence>
<reference evidence="2" key="1">
    <citation type="submission" date="2021-05" db="EMBL/GenBank/DDBJ databases">
        <title>Novel Bacillus species.</title>
        <authorList>
            <person name="Liu G."/>
        </authorList>
    </citation>
    <scope>NUCLEOTIDE SEQUENCE</scope>
    <source>
        <strain evidence="2">FJAT-49825</strain>
    </source>
</reference>
<gene>
    <name evidence="2" type="ORF">KHA99_11565</name>
</gene>
<evidence type="ECO:0000313" key="2">
    <source>
        <dbReference type="EMBL" id="MBS4213086.1"/>
    </source>
</evidence>
<name>A0A942U627_9BACI</name>
<dbReference type="RefSeq" id="WP_213117993.1">
    <property type="nucleotide sequence ID" value="NZ_JAGYPF010000002.1"/>
</dbReference>
<dbReference type="AlphaFoldDB" id="A0A942U627"/>
<dbReference type="InterPro" id="IPR025158">
    <property type="entry name" value="Mg_chelat-rel_C"/>
</dbReference>
<comment type="caution">
    <text evidence="2">The sequence shown here is derived from an EMBL/GenBank/DDBJ whole genome shotgun (WGS) entry which is preliminary data.</text>
</comment>
<accession>A0A942U627</accession>